<organism evidence="2 3">
    <name type="scientific">Desulfovibrio piger ATCC 29098</name>
    <dbReference type="NCBI Taxonomy" id="411464"/>
    <lineage>
        <taxon>Bacteria</taxon>
        <taxon>Pseudomonadati</taxon>
        <taxon>Thermodesulfobacteriota</taxon>
        <taxon>Desulfovibrionia</taxon>
        <taxon>Desulfovibrionales</taxon>
        <taxon>Desulfovibrionaceae</taxon>
        <taxon>Desulfovibrio</taxon>
    </lineage>
</organism>
<reference evidence="2 3" key="1">
    <citation type="submission" date="2008-10" db="EMBL/GenBank/DDBJ databases">
        <title>Draft genome sequence of Desulvovibrio piger (ATCC 29098).</title>
        <authorList>
            <person name="Sudarsanam P."/>
            <person name="Ley R."/>
            <person name="Guruge J."/>
            <person name="Turnbaugh P.J."/>
            <person name="Mahowald M."/>
            <person name="Liep D."/>
            <person name="Gordon J."/>
        </authorList>
    </citation>
    <scope>NUCLEOTIDE SEQUENCE [LARGE SCALE GENOMIC DNA]</scope>
    <source>
        <strain evidence="2 3">ATCC 29098</strain>
    </source>
</reference>
<dbReference type="eggNOG" id="ENOG503185Y">
    <property type="taxonomic scope" value="Bacteria"/>
</dbReference>
<evidence type="ECO:0000313" key="2">
    <source>
        <dbReference type="EMBL" id="EEB32209.1"/>
    </source>
</evidence>
<sequence length="280" mass="29378">MLEIRAITVDTGSSATGRRGRPGRRSRQRHRVPLPGLVAGTALDMAGEAGHHADFRSDDAHRRRRHDAVQGRRKGATDMLWTKLGMGLLGMAGKGLAGSGLLQTISQGLGSGKGGGAGKGMGGGKGCRQTDPPSLDGLLTGLLQRQTTVGETVRAFLPAASAHDAGSETIDVRALPAGSPASTAVDSADMEAAMRALLGSIHHFSDGRVRLRHPLFRESGTFEALHRLLCEGTGIRDATFNAVTGSALLTYDPAQTSREGFLHQALPLGACLLEWEARHS</sequence>
<feature type="compositionally biased region" description="Basic residues" evidence="1">
    <location>
        <begin position="18"/>
        <end position="31"/>
    </location>
</feature>
<protein>
    <submittedName>
        <fullName evidence="2">Uncharacterized protein</fullName>
    </submittedName>
</protein>
<proteinExistence type="predicted"/>
<feature type="region of interest" description="Disordered" evidence="1">
    <location>
        <begin position="7"/>
        <end position="31"/>
    </location>
</feature>
<feature type="region of interest" description="Disordered" evidence="1">
    <location>
        <begin position="53"/>
        <end position="74"/>
    </location>
</feature>
<dbReference type="Proteomes" id="UP000003676">
    <property type="component" value="Unassembled WGS sequence"/>
</dbReference>
<dbReference type="AlphaFoldDB" id="B6WXX1"/>
<dbReference type="EMBL" id="ABXU01000084">
    <property type="protein sequence ID" value="EEB32209.1"/>
    <property type="molecule type" value="Genomic_DNA"/>
</dbReference>
<gene>
    <name evidence="2" type="ORF">DESPIG_02951</name>
</gene>
<evidence type="ECO:0000313" key="3">
    <source>
        <dbReference type="Proteomes" id="UP000003676"/>
    </source>
</evidence>
<feature type="compositionally biased region" description="Basic residues" evidence="1">
    <location>
        <begin position="62"/>
        <end position="74"/>
    </location>
</feature>
<dbReference type="HOGENOM" id="CLU_992995_0_0_7"/>
<comment type="caution">
    <text evidence="2">The sequence shown here is derived from an EMBL/GenBank/DDBJ whole genome shotgun (WGS) entry which is preliminary data.</text>
</comment>
<accession>B6WXX1</accession>
<evidence type="ECO:0000256" key="1">
    <source>
        <dbReference type="SAM" id="MobiDB-lite"/>
    </source>
</evidence>
<name>B6WXX1_9BACT</name>
<reference evidence="2 3" key="2">
    <citation type="submission" date="2008-10" db="EMBL/GenBank/DDBJ databases">
        <authorList>
            <person name="Fulton L."/>
            <person name="Clifton S."/>
            <person name="Fulton B."/>
            <person name="Xu J."/>
            <person name="Minx P."/>
            <person name="Pepin K.H."/>
            <person name="Johnson M."/>
            <person name="Bhonagiri V."/>
            <person name="Nash W.E."/>
            <person name="Mardis E.R."/>
            <person name="Wilson R.K."/>
        </authorList>
    </citation>
    <scope>NUCLEOTIDE SEQUENCE [LARGE SCALE GENOMIC DNA]</scope>
    <source>
        <strain evidence="2 3">ATCC 29098</strain>
    </source>
</reference>